<dbReference type="Gene3D" id="3.40.50.300">
    <property type="entry name" value="P-loop containing nucleotide triphosphate hydrolases"/>
    <property type="match status" value="1"/>
</dbReference>
<dbReference type="HOGENOM" id="CLU_000604_84_9_11"/>
<evidence type="ECO:0008006" key="12">
    <source>
        <dbReference type="Google" id="ProtNLM"/>
    </source>
</evidence>
<dbReference type="GO" id="GO:0005886">
    <property type="term" value="C:plasma membrane"/>
    <property type="evidence" value="ECO:0007669"/>
    <property type="project" value="UniProtKB-SubCell"/>
</dbReference>
<evidence type="ECO:0000256" key="3">
    <source>
        <dbReference type="ARBA" id="ARBA00022741"/>
    </source>
</evidence>
<evidence type="ECO:0000256" key="1">
    <source>
        <dbReference type="ARBA" id="ARBA00004651"/>
    </source>
</evidence>
<dbReference type="Pfam" id="PF00664">
    <property type="entry name" value="ABC_membrane"/>
    <property type="match status" value="1"/>
</dbReference>
<dbReference type="InterPro" id="IPR017871">
    <property type="entry name" value="ABC_transporter-like_CS"/>
</dbReference>
<feature type="transmembrane region" description="Helical" evidence="7">
    <location>
        <begin position="141"/>
        <end position="161"/>
    </location>
</feature>
<gene>
    <name evidence="10" type="ORF">HMPREF9004_0085</name>
</gene>
<feature type="transmembrane region" description="Helical" evidence="7">
    <location>
        <begin position="59"/>
        <end position="79"/>
    </location>
</feature>
<dbReference type="Gene3D" id="1.20.1560.10">
    <property type="entry name" value="ABC transporter type 1, transmembrane domain"/>
    <property type="match status" value="1"/>
</dbReference>
<evidence type="ECO:0000256" key="6">
    <source>
        <dbReference type="ARBA" id="ARBA00023136"/>
    </source>
</evidence>
<comment type="subcellular location">
    <subcellularLocation>
        <location evidence="1">Cell membrane</location>
        <topology evidence="1">Multi-pass membrane protein</topology>
    </subcellularLocation>
</comment>
<dbReference type="NCBIfam" id="TIGR02868">
    <property type="entry name" value="CydC"/>
    <property type="match status" value="1"/>
</dbReference>
<feature type="transmembrane region" description="Helical" evidence="7">
    <location>
        <begin position="167"/>
        <end position="185"/>
    </location>
</feature>
<dbReference type="GO" id="GO:0005524">
    <property type="term" value="F:ATP binding"/>
    <property type="evidence" value="ECO:0007669"/>
    <property type="project" value="UniProtKB-KW"/>
</dbReference>
<keyword evidence="11" id="KW-1185">Reference proteome</keyword>
<evidence type="ECO:0000259" key="9">
    <source>
        <dbReference type="PROSITE" id="PS50929"/>
    </source>
</evidence>
<feature type="domain" description="ABC transmembrane type-1" evidence="9">
    <location>
        <begin position="26"/>
        <end position="309"/>
    </location>
</feature>
<dbReference type="InterPro" id="IPR027417">
    <property type="entry name" value="P-loop_NTPase"/>
</dbReference>
<proteinExistence type="predicted"/>
<dbReference type="InterPro" id="IPR036640">
    <property type="entry name" value="ABC1_TM_sf"/>
</dbReference>
<dbReference type="EMBL" id="AQHZ01000001">
    <property type="protein sequence ID" value="ENO19166.1"/>
    <property type="molecule type" value="Genomic_DNA"/>
</dbReference>
<comment type="caution">
    <text evidence="10">The sequence shown here is derived from an EMBL/GenBank/DDBJ whole genome shotgun (WGS) entry which is preliminary data.</text>
</comment>
<accession>N6X666</accession>
<dbReference type="InterPro" id="IPR014223">
    <property type="entry name" value="ABC_CydC/D"/>
</dbReference>
<name>N6X666_9ACTO</name>
<dbReference type="InterPro" id="IPR003593">
    <property type="entry name" value="AAA+_ATPase"/>
</dbReference>
<evidence type="ECO:0000256" key="7">
    <source>
        <dbReference type="SAM" id="Phobius"/>
    </source>
</evidence>
<evidence type="ECO:0000256" key="4">
    <source>
        <dbReference type="ARBA" id="ARBA00022840"/>
    </source>
</evidence>
<dbReference type="GO" id="GO:0140359">
    <property type="term" value="F:ABC-type transporter activity"/>
    <property type="evidence" value="ECO:0007669"/>
    <property type="project" value="InterPro"/>
</dbReference>
<dbReference type="Pfam" id="PF00005">
    <property type="entry name" value="ABC_tran"/>
    <property type="match status" value="1"/>
</dbReference>
<dbReference type="GO" id="GO:0034775">
    <property type="term" value="P:glutathione transmembrane transport"/>
    <property type="evidence" value="ECO:0007669"/>
    <property type="project" value="InterPro"/>
</dbReference>
<dbReference type="AlphaFoldDB" id="N6X666"/>
<dbReference type="PROSITE" id="PS00211">
    <property type="entry name" value="ABC_TRANSPORTER_1"/>
    <property type="match status" value="1"/>
</dbReference>
<evidence type="ECO:0000259" key="8">
    <source>
        <dbReference type="PROSITE" id="PS50893"/>
    </source>
</evidence>
<dbReference type="InterPro" id="IPR003439">
    <property type="entry name" value="ABC_transporter-like_ATP-bd"/>
</dbReference>
<dbReference type="InterPro" id="IPR039421">
    <property type="entry name" value="Type_1_exporter"/>
</dbReference>
<evidence type="ECO:0000313" key="11">
    <source>
        <dbReference type="Proteomes" id="UP000013015"/>
    </source>
</evidence>
<reference evidence="10 11" key="1">
    <citation type="submission" date="2013-03" db="EMBL/GenBank/DDBJ databases">
        <title>Reference genome for the Human Microbiome Project.</title>
        <authorList>
            <person name="Aqrawi P."/>
            <person name="Ayvaz T."/>
            <person name="Bess C."/>
            <person name="Blankenburg K."/>
            <person name="Coyle M."/>
            <person name="Deng J."/>
            <person name="Forbes L."/>
            <person name="Fowler G."/>
            <person name="Francisco L."/>
            <person name="Fu Q."/>
            <person name="Gibbs R."/>
            <person name="Gross S."/>
            <person name="Gubbala S."/>
            <person name="Hale W."/>
            <person name="Hemphill L."/>
            <person name="Highlander S."/>
            <person name="Hirani K."/>
            <person name="Jackson L."/>
            <person name="Jakkamsetti A."/>
            <person name="Javaid M."/>
            <person name="Jayaseelan J.C."/>
            <person name="Jiang H."/>
            <person name="Joshi V."/>
            <person name="Korchina V."/>
            <person name="Kovar C."/>
            <person name="Lara F."/>
            <person name="Lee S."/>
            <person name="Liu Y."/>
            <person name="Mata R."/>
            <person name="Mathew T."/>
            <person name="Munidasa M."/>
            <person name="Muzny D."/>
            <person name="Nazareth L."/>
            <person name="Ngo R."/>
            <person name="Nguyen L."/>
            <person name="Nguyen N."/>
            <person name="Okwuonu G."/>
            <person name="Ongeri F."/>
            <person name="Palculict T."/>
            <person name="Patil S."/>
            <person name="Petrosino J."/>
            <person name="Pham C."/>
            <person name="Pham P."/>
            <person name="Pu L.-L."/>
            <person name="Qin X."/>
            <person name="Qu J."/>
            <person name="Reid J."/>
            <person name="Ross M."/>
            <person name="Ruth R."/>
            <person name="Saada N."/>
            <person name="San Lucas F."/>
            <person name="Santibanez J."/>
            <person name="Shang Y."/>
            <person name="Simmons D."/>
            <person name="Song X.-Z."/>
            <person name="Tang L.-Y."/>
            <person name="Thornton R."/>
            <person name="Warren J."/>
            <person name="Weissenberger G."/>
            <person name="Wilczek-Boney K."/>
            <person name="Worley K."/>
            <person name="Youmans B."/>
            <person name="Zhang J."/>
            <person name="Zhang L."/>
            <person name="Zhao Z."/>
            <person name="Zhou C."/>
            <person name="Zhu D."/>
            <person name="Zhu Y."/>
        </authorList>
    </citation>
    <scope>NUCLEOTIDE SEQUENCE [LARGE SCALE GENOMIC DNA]</scope>
    <source>
        <strain evidence="10 11">F0333</strain>
    </source>
</reference>
<keyword evidence="6 7" id="KW-0472">Membrane</keyword>
<dbReference type="GO" id="GO:0016887">
    <property type="term" value="F:ATP hydrolysis activity"/>
    <property type="evidence" value="ECO:0007669"/>
    <property type="project" value="InterPro"/>
</dbReference>
<feature type="domain" description="ABC transporter" evidence="8">
    <location>
        <begin position="340"/>
        <end position="573"/>
    </location>
</feature>
<keyword evidence="2 7" id="KW-0812">Transmembrane</keyword>
<dbReference type="RefSeq" id="WP_005961600.1">
    <property type="nucleotide sequence ID" value="NZ_CP040505.1"/>
</dbReference>
<organism evidence="10 11">
    <name type="scientific">Schaalia cardiffensis F0333</name>
    <dbReference type="NCBI Taxonomy" id="888050"/>
    <lineage>
        <taxon>Bacteria</taxon>
        <taxon>Bacillati</taxon>
        <taxon>Actinomycetota</taxon>
        <taxon>Actinomycetes</taxon>
        <taxon>Actinomycetales</taxon>
        <taxon>Actinomycetaceae</taxon>
        <taxon>Schaalia</taxon>
    </lineage>
</organism>
<dbReference type="SUPFAM" id="SSF90123">
    <property type="entry name" value="ABC transporter transmembrane region"/>
    <property type="match status" value="1"/>
</dbReference>
<evidence type="ECO:0000313" key="10">
    <source>
        <dbReference type="EMBL" id="ENO19166.1"/>
    </source>
</evidence>
<dbReference type="PATRIC" id="fig|888050.3.peg.84"/>
<feature type="transmembrane region" description="Helical" evidence="7">
    <location>
        <begin position="25"/>
        <end position="53"/>
    </location>
</feature>
<evidence type="ECO:0000256" key="5">
    <source>
        <dbReference type="ARBA" id="ARBA00022989"/>
    </source>
</evidence>
<dbReference type="GO" id="GO:0034040">
    <property type="term" value="F:ATPase-coupled lipid transmembrane transporter activity"/>
    <property type="evidence" value="ECO:0007669"/>
    <property type="project" value="TreeGrafter"/>
</dbReference>
<keyword evidence="4" id="KW-0067">ATP-binding</keyword>
<feature type="transmembrane region" description="Helical" evidence="7">
    <location>
        <begin position="262"/>
        <end position="288"/>
    </location>
</feature>
<dbReference type="GO" id="GO:0045454">
    <property type="term" value="P:cell redox homeostasis"/>
    <property type="evidence" value="ECO:0007669"/>
    <property type="project" value="InterPro"/>
</dbReference>
<dbReference type="OrthoDB" id="3237158at2"/>
<dbReference type="InterPro" id="IPR011527">
    <property type="entry name" value="ABC1_TM_dom"/>
</dbReference>
<evidence type="ECO:0000256" key="2">
    <source>
        <dbReference type="ARBA" id="ARBA00022692"/>
    </source>
</evidence>
<dbReference type="STRING" id="888050.HMPREF9004_0085"/>
<dbReference type="PROSITE" id="PS50893">
    <property type="entry name" value="ABC_TRANSPORTER_2"/>
    <property type="match status" value="1"/>
</dbReference>
<dbReference type="SMART" id="SM00382">
    <property type="entry name" value="AAA"/>
    <property type="match status" value="1"/>
</dbReference>
<dbReference type="eggNOG" id="COG4987">
    <property type="taxonomic scope" value="Bacteria"/>
</dbReference>
<dbReference type="PANTHER" id="PTHR24221">
    <property type="entry name" value="ATP-BINDING CASSETTE SUB-FAMILY B"/>
    <property type="match status" value="1"/>
</dbReference>
<sequence length="586" mass="61177">MGITVEERRALTRILPLLEVDTKSFIFSVLLGSGALGAAIALGATSAWLIAFASQQPPVLYLSVAATAVRLFGVSRAVLRYTQRLASHRVALRGMDSLRQNLYAELSKRPVDALAQIRRGDLLARTGADVDDVGDLVVKTILPITVTGLVGLGTVIGLALISPASALIIALCLLISGVGAPLLAMKAARIVQIDTLHARSELSAETLSLLDGASELQVSGRLPLLRRAICSTEDELTAASHRATRISALAASIDRSAMGAAVIAALLIGIPGTTGGIIAAVMLAVLVLTPLSSFEGTAELAPAAVQLVRSANAALRIDALLGEEEETPTHPVPTSDSPRLEASDLTIGWPGGPKLIEGLDLVLEKGRSIAIIGPSGIGKTTLALTLAGLLPAHSGSLRLDGTPVWGADRLQLAEAITVTTEDAHVFASTVLENLRVANGSLGPNEAVALLKRVGLEDWLNALPHGLDTLIGSGGRTVSGGERRRLLIARALASPAPLLLLDEAGEHLDGETADALVADLLKDRSRGVLVITHRLSALDAADEILLIGRGESTDEAGRCARVLDRGTHSELLSHSEQYRWALAQEEE</sequence>
<dbReference type="PANTHER" id="PTHR24221:SF654">
    <property type="entry name" value="ATP-BINDING CASSETTE SUB-FAMILY B MEMBER 6"/>
    <property type="match status" value="1"/>
</dbReference>
<dbReference type="PROSITE" id="PS50929">
    <property type="entry name" value="ABC_TM1F"/>
    <property type="match status" value="1"/>
</dbReference>
<keyword evidence="5 7" id="KW-1133">Transmembrane helix</keyword>
<dbReference type="Proteomes" id="UP000013015">
    <property type="component" value="Unassembled WGS sequence"/>
</dbReference>
<protein>
    <recommendedName>
        <fullName evidence="12">Thiol reductant ABC exporter subunit CydC</fullName>
    </recommendedName>
</protein>
<keyword evidence="3" id="KW-0547">Nucleotide-binding</keyword>
<dbReference type="SUPFAM" id="SSF52540">
    <property type="entry name" value="P-loop containing nucleoside triphosphate hydrolases"/>
    <property type="match status" value="1"/>
</dbReference>